<dbReference type="GO" id="GO:0005524">
    <property type="term" value="F:ATP binding"/>
    <property type="evidence" value="ECO:0007669"/>
    <property type="project" value="UniProtKB-KW"/>
</dbReference>
<dbReference type="PANTHER" id="PTHR43788">
    <property type="entry name" value="DNA2/NAM7 HELICASE FAMILY MEMBER"/>
    <property type="match status" value="1"/>
</dbReference>
<protein>
    <submittedName>
        <fullName evidence="5">AAA family ATPase</fullName>
    </submittedName>
</protein>
<feature type="domain" description="UvrD-like helicase C-terminal" evidence="3">
    <location>
        <begin position="254"/>
        <end position="302"/>
    </location>
</feature>
<dbReference type="InterPro" id="IPR050534">
    <property type="entry name" value="Coronavir_polyprotein_1ab"/>
</dbReference>
<dbReference type="InterPro" id="IPR027417">
    <property type="entry name" value="P-loop_NTPase"/>
</dbReference>
<evidence type="ECO:0000259" key="4">
    <source>
        <dbReference type="Pfam" id="PF18335"/>
    </source>
</evidence>
<accession>A0A9D2D2N9</accession>
<dbReference type="Proteomes" id="UP000824024">
    <property type="component" value="Unassembled WGS sequence"/>
</dbReference>
<proteinExistence type="predicted"/>
<reference evidence="5" key="2">
    <citation type="submission" date="2021-04" db="EMBL/GenBank/DDBJ databases">
        <authorList>
            <person name="Gilroy R."/>
        </authorList>
    </citation>
    <scope>NUCLEOTIDE SEQUENCE</scope>
    <source>
        <strain evidence="5">CHK192-9172</strain>
    </source>
</reference>
<evidence type="ECO:0000259" key="3">
    <source>
        <dbReference type="Pfam" id="PF13538"/>
    </source>
</evidence>
<feature type="domain" description="ATP-dependent RecD2 DNA helicase SH3" evidence="4">
    <location>
        <begin position="156"/>
        <end position="236"/>
    </location>
</feature>
<dbReference type="Pfam" id="PF13538">
    <property type="entry name" value="UvrD_C_2"/>
    <property type="match status" value="1"/>
</dbReference>
<dbReference type="CDD" id="cd18809">
    <property type="entry name" value="SF1_C_RecD"/>
    <property type="match status" value="1"/>
</dbReference>
<organism evidence="5 6">
    <name type="scientific">Candidatus Eubacterium avistercoris</name>
    <dbReference type="NCBI Taxonomy" id="2838567"/>
    <lineage>
        <taxon>Bacteria</taxon>
        <taxon>Bacillati</taxon>
        <taxon>Bacillota</taxon>
        <taxon>Clostridia</taxon>
        <taxon>Eubacteriales</taxon>
        <taxon>Eubacteriaceae</taxon>
        <taxon>Eubacterium</taxon>
    </lineage>
</organism>
<name>A0A9D2D2N9_9FIRM</name>
<dbReference type="InterPro" id="IPR041451">
    <property type="entry name" value="RecD2_SH13"/>
</dbReference>
<dbReference type="AlphaFoldDB" id="A0A9D2D2N9"/>
<dbReference type="GO" id="GO:0017116">
    <property type="term" value="F:single-stranded DNA helicase activity"/>
    <property type="evidence" value="ECO:0007669"/>
    <property type="project" value="TreeGrafter"/>
</dbReference>
<evidence type="ECO:0000313" key="5">
    <source>
        <dbReference type="EMBL" id="HIZ07433.1"/>
    </source>
</evidence>
<comment type="caution">
    <text evidence="5">The sequence shown here is derived from an EMBL/GenBank/DDBJ whole genome shotgun (WGS) entry which is preliminary data.</text>
</comment>
<dbReference type="InterPro" id="IPR027785">
    <property type="entry name" value="UvrD-like_helicase_C"/>
</dbReference>
<dbReference type="EMBL" id="DXCH01000162">
    <property type="protein sequence ID" value="HIZ07433.1"/>
    <property type="molecule type" value="Genomic_DNA"/>
</dbReference>
<dbReference type="SUPFAM" id="SSF52540">
    <property type="entry name" value="P-loop containing nucleoside triphosphate hydrolases"/>
    <property type="match status" value="1"/>
</dbReference>
<gene>
    <name evidence="5" type="ORF">IAA08_05810</name>
</gene>
<keyword evidence="2" id="KW-0067">ATP-binding</keyword>
<evidence type="ECO:0000313" key="6">
    <source>
        <dbReference type="Proteomes" id="UP000824024"/>
    </source>
</evidence>
<dbReference type="Gene3D" id="3.40.50.300">
    <property type="entry name" value="P-loop containing nucleotide triphosphate hydrolases"/>
    <property type="match status" value="3"/>
</dbReference>
<feature type="non-terminal residue" evidence="5">
    <location>
        <position position="1"/>
    </location>
</feature>
<evidence type="ECO:0000256" key="2">
    <source>
        <dbReference type="ARBA" id="ARBA00022840"/>
    </source>
</evidence>
<keyword evidence="1" id="KW-0547">Nucleotide-binding</keyword>
<sequence length="332" mass="37470">FEKNEKNPLETDVIIIDEMSMVDITLMHSLLKAIMYGTRLILVGDANQLPSVGPGCVLKDIIDSGTCNVVKLTRIFRQASQSDIVVNAHKINRGETVVLDNKSRDFFFLKRHDADVIISVCIQLISQKLPKYVEAQPFDIQVLTPMRKGLLGVERLNSILQHYLNPADKEKKEKEHGAVVFREGDKVMQTKNNYQIQWEIRSRYGIPIEKGMGVFNGDMGIVKEINAFSETLSVEFEEGKIVEYPFKQLDELELAYAITVHKAQGSEYPAVVIPLLGGPRMLMNRNLLYTAVTRAKKCVTIVGDDTAFYEMAANVSEQKRYSGLKEQLQGEN</sequence>
<dbReference type="Pfam" id="PF18335">
    <property type="entry name" value="SH3_13"/>
    <property type="match status" value="1"/>
</dbReference>
<dbReference type="Pfam" id="PF13604">
    <property type="entry name" value="AAA_30"/>
    <property type="match status" value="1"/>
</dbReference>
<dbReference type="GO" id="GO:0006310">
    <property type="term" value="P:DNA recombination"/>
    <property type="evidence" value="ECO:0007669"/>
    <property type="project" value="TreeGrafter"/>
</dbReference>
<dbReference type="CDD" id="cd17933">
    <property type="entry name" value="DEXSc_RecD-like"/>
    <property type="match status" value="1"/>
</dbReference>
<reference evidence="5" key="1">
    <citation type="journal article" date="2021" name="PeerJ">
        <title>Extensive microbial diversity within the chicken gut microbiome revealed by metagenomics and culture.</title>
        <authorList>
            <person name="Gilroy R."/>
            <person name="Ravi A."/>
            <person name="Getino M."/>
            <person name="Pursley I."/>
            <person name="Horton D.L."/>
            <person name="Alikhan N.F."/>
            <person name="Baker D."/>
            <person name="Gharbi K."/>
            <person name="Hall N."/>
            <person name="Watson M."/>
            <person name="Adriaenssens E.M."/>
            <person name="Foster-Nyarko E."/>
            <person name="Jarju S."/>
            <person name="Secka A."/>
            <person name="Antonio M."/>
            <person name="Oren A."/>
            <person name="Chaudhuri R.R."/>
            <person name="La Ragione R."/>
            <person name="Hildebrand F."/>
            <person name="Pallen M.J."/>
        </authorList>
    </citation>
    <scope>NUCLEOTIDE SEQUENCE</scope>
    <source>
        <strain evidence="5">CHK192-9172</strain>
    </source>
</reference>
<evidence type="ECO:0000256" key="1">
    <source>
        <dbReference type="ARBA" id="ARBA00022741"/>
    </source>
</evidence>
<dbReference type="GO" id="GO:0009338">
    <property type="term" value="C:exodeoxyribonuclease V complex"/>
    <property type="evidence" value="ECO:0007669"/>
    <property type="project" value="TreeGrafter"/>
</dbReference>
<dbReference type="PANTHER" id="PTHR43788:SF6">
    <property type="entry name" value="DNA HELICASE B"/>
    <property type="match status" value="1"/>
</dbReference>